<sequence>MTPPVHNRVFNHVAVSVTNVEAAVKWYSSIFGFRLLGGIQHIKRSEKPDDAIFGIYPATLNEVKLAWMTTGNAVGFEIFEFIDPKAEAQAESFQFHKSGFFHGCVTDPDPDALAEQVVKAGGRRIGRTVDPLGNGTKCLYLADPWGNVIEVLNVSFDEMGSTTPTVPSKL</sequence>
<dbReference type="InterPro" id="IPR037523">
    <property type="entry name" value="VOC_core"/>
</dbReference>
<dbReference type="InterPro" id="IPR029068">
    <property type="entry name" value="Glyas_Bleomycin-R_OHBP_Dase"/>
</dbReference>
<dbReference type="EMBL" id="JAGPYM010000007">
    <property type="protein sequence ID" value="KAH6892420.1"/>
    <property type="molecule type" value="Genomic_DNA"/>
</dbReference>
<dbReference type="GO" id="GO:0046872">
    <property type="term" value="F:metal ion binding"/>
    <property type="evidence" value="ECO:0007669"/>
    <property type="project" value="UniProtKB-KW"/>
</dbReference>
<evidence type="ECO:0000256" key="1">
    <source>
        <dbReference type="ARBA" id="ARBA00022723"/>
    </source>
</evidence>
<feature type="domain" description="VOC" evidence="2">
    <location>
        <begin position="9"/>
        <end position="154"/>
    </location>
</feature>
<gene>
    <name evidence="3" type="ORF">B0T10DRAFT_560007</name>
</gene>
<organism evidence="3 4">
    <name type="scientific">Thelonectria olida</name>
    <dbReference type="NCBI Taxonomy" id="1576542"/>
    <lineage>
        <taxon>Eukaryota</taxon>
        <taxon>Fungi</taxon>
        <taxon>Dikarya</taxon>
        <taxon>Ascomycota</taxon>
        <taxon>Pezizomycotina</taxon>
        <taxon>Sordariomycetes</taxon>
        <taxon>Hypocreomycetidae</taxon>
        <taxon>Hypocreales</taxon>
        <taxon>Nectriaceae</taxon>
        <taxon>Thelonectria</taxon>
    </lineage>
</organism>
<keyword evidence="1" id="KW-0479">Metal-binding</keyword>
<dbReference type="AlphaFoldDB" id="A0A9P8WBD3"/>
<dbReference type="PANTHER" id="PTHR43048">
    <property type="entry name" value="METHYLMALONYL-COA EPIMERASE"/>
    <property type="match status" value="1"/>
</dbReference>
<name>A0A9P8WBD3_9HYPO</name>
<dbReference type="GO" id="GO:0046491">
    <property type="term" value="P:L-methylmalonyl-CoA metabolic process"/>
    <property type="evidence" value="ECO:0007669"/>
    <property type="project" value="TreeGrafter"/>
</dbReference>
<protein>
    <recommendedName>
        <fullName evidence="2">VOC domain-containing protein</fullName>
    </recommendedName>
</protein>
<reference evidence="3 4" key="1">
    <citation type="journal article" date="2021" name="Nat. Commun.">
        <title>Genetic determinants of endophytism in the Arabidopsis root mycobiome.</title>
        <authorList>
            <person name="Mesny F."/>
            <person name="Miyauchi S."/>
            <person name="Thiergart T."/>
            <person name="Pickel B."/>
            <person name="Atanasova L."/>
            <person name="Karlsson M."/>
            <person name="Huettel B."/>
            <person name="Barry K.W."/>
            <person name="Haridas S."/>
            <person name="Chen C."/>
            <person name="Bauer D."/>
            <person name="Andreopoulos W."/>
            <person name="Pangilinan J."/>
            <person name="LaButti K."/>
            <person name="Riley R."/>
            <person name="Lipzen A."/>
            <person name="Clum A."/>
            <person name="Drula E."/>
            <person name="Henrissat B."/>
            <person name="Kohler A."/>
            <person name="Grigoriev I.V."/>
            <person name="Martin F.M."/>
            <person name="Hacquard S."/>
        </authorList>
    </citation>
    <scope>NUCLEOTIDE SEQUENCE [LARGE SCALE GENOMIC DNA]</scope>
    <source>
        <strain evidence="3 4">MPI-CAGE-CH-0241</strain>
    </source>
</reference>
<keyword evidence="4" id="KW-1185">Reference proteome</keyword>
<dbReference type="GO" id="GO:0004493">
    <property type="term" value="F:methylmalonyl-CoA epimerase activity"/>
    <property type="evidence" value="ECO:0007669"/>
    <property type="project" value="TreeGrafter"/>
</dbReference>
<evidence type="ECO:0000313" key="3">
    <source>
        <dbReference type="EMBL" id="KAH6892420.1"/>
    </source>
</evidence>
<dbReference type="InterPro" id="IPR004360">
    <property type="entry name" value="Glyas_Fos-R_dOase_dom"/>
</dbReference>
<proteinExistence type="predicted"/>
<evidence type="ECO:0000313" key="4">
    <source>
        <dbReference type="Proteomes" id="UP000777438"/>
    </source>
</evidence>
<accession>A0A9P8WBD3</accession>
<dbReference type="Gene3D" id="3.10.180.10">
    <property type="entry name" value="2,3-Dihydroxybiphenyl 1,2-Dioxygenase, domain 1"/>
    <property type="match status" value="1"/>
</dbReference>
<comment type="caution">
    <text evidence="3">The sequence shown here is derived from an EMBL/GenBank/DDBJ whole genome shotgun (WGS) entry which is preliminary data.</text>
</comment>
<dbReference type="InterPro" id="IPR051785">
    <property type="entry name" value="MMCE/EMCE_epimerase"/>
</dbReference>
<dbReference type="PANTHER" id="PTHR43048:SF6">
    <property type="entry name" value="BLR8189 PROTEIN"/>
    <property type="match status" value="1"/>
</dbReference>
<dbReference type="Proteomes" id="UP000777438">
    <property type="component" value="Unassembled WGS sequence"/>
</dbReference>
<dbReference type="Pfam" id="PF00903">
    <property type="entry name" value="Glyoxalase"/>
    <property type="match status" value="1"/>
</dbReference>
<dbReference type="SUPFAM" id="SSF54593">
    <property type="entry name" value="Glyoxalase/Bleomycin resistance protein/Dihydroxybiphenyl dioxygenase"/>
    <property type="match status" value="1"/>
</dbReference>
<dbReference type="OrthoDB" id="16820at2759"/>
<dbReference type="PROSITE" id="PS51819">
    <property type="entry name" value="VOC"/>
    <property type="match status" value="1"/>
</dbReference>
<evidence type="ECO:0000259" key="2">
    <source>
        <dbReference type="PROSITE" id="PS51819"/>
    </source>
</evidence>